<accession>A0A917L7N4</accession>
<reference evidence="2" key="2">
    <citation type="submission" date="2020-09" db="EMBL/GenBank/DDBJ databases">
        <authorList>
            <person name="Sun Q."/>
            <person name="Ohkuma M."/>
        </authorList>
    </citation>
    <scope>NUCLEOTIDE SEQUENCE</scope>
    <source>
        <strain evidence="2">JCM 3086</strain>
    </source>
</reference>
<comment type="caution">
    <text evidence="2">The sequence shown here is derived from an EMBL/GenBank/DDBJ whole genome shotgun (WGS) entry which is preliminary data.</text>
</comment>
<sequence>MARTRTRCLRRAGGLITAVTAVVLSVVTLPAHAAPEGKKLGAGEPCSVGGSHLVTLKAG</sequence>
<evidence type="ECO:0000256" key="1">
    <source>
        <dbReference type="SAM" id="SignalP"/>
    </source>
</evidence>
<name>A0A917L7N4_9ACTN</name>
<gene>
    <name evidence="2" type="ORF">GCM10010121_067640</name>
</gene>
<proteinExistence type="predicted"/>
<evidence type="ECO:0000313" key="2">
    <source>
        <dbReference type="EMBL" id="GGJ46807.1"/>
    </source>
</evidence>
<evidence type="ECO:0000313" key="3">
    <source>
        <dbReference type="Proteomes" id="UP000657574"/>
    </source>
</evidence>
<evidence type="ECO:0008006" key="4">
    <source>
        <dbReference type="Google" id="ProtNLM"/>
    </source>
</evidence>
<dbReference type="AlphaFoldDB" id="A0A917L7N4"/>
<dbReference type="EMBL" id="BMQA01000033">
    <property type="protein sequence ID" value="GGJ46807.1"/>
    <property type="molecule type" value="Genomic_DNA"/>
</dbReference>
<keyword evidence="3" id="KW-1185">Reference proteome</keyword>
<protein>
    <recommendedName>
        <fullName evidence="4">Chitinase</fullName>
    </recommendedName>
</protein>
<dbReference type="Proteomes" id="UP000657574">
    <property type="component" value="Unassembled WGS sequence"/>
</dbReference>
<feature type="signal peptide" evidence="1">
    <location>
        <begin position="1"/>
        <end position="33"/>
    </location>
</feature>
<organism evidence="2 3">
    <name type="scientific">Streptomyces brasiliensis</name>
    <dbReference type="NCBI Taxonomy" id="1954"/>
    <lineage>
        <taxon>Bacteria</taxon>
        <taxon>Bacillati</taxon>
        <taxon>Actinomycetota</taxon>
        <taxon>Actinomycetes</taxon>
        <taxon>Kitasatosporales</taxon>
        <taxon>Streptomycetaceae</taxon>
        <taxon>Streptomyces</taxon>
    </lineage>
</organism>
<feature type="chain" id="PRO_5037241684" description="Chitinase" evidence="1">
    <location>
        <begin position="34"/>
        <end position="59"/>
    </location>
</feature>
<keyword evidence="1" id="KW-0732">Signal</keyword>
<reference evidence="2" key="1">
    <citation type="journal article" date="2014" name="Int. J. Syst. Evol. Microbiol.">
        <title>Complete genome sequence of Corynebacterium casei LMG S-19264T (=DSM 44701T), isolated from a smear-ripened cheese.</title>
        <authorList>
            <consortium name="US DOE Joint Genome Institute (JGI-PGF)"/>
            <person name="Walter F."/>
            <person name="Albersmeier A."/>
            <person name="Kalinowski J."/>
            <person name="Ruckert C."/>
        </authorList>
    </citation>
    <scope>NUCLEOTIDE SEQUENCE</scope>
    <source>
        <strain evidence="2">JCM 3086</strain>
    </source>
</reference>